<proteinExistence type="predicted"/>
<dbReference type="SUPFAM" id="SSF51197">
    <property type="entry name" value="Clavaminate synthase-like"/>
    <property type="match status" value="1"/>
</dbReference>
<dbReference type="PATRIC" id="fig|1353533.3.peg.3482"/>
<dbReference type="EMBL" id="AUSV01000086">
    <property type="protein sequence ID" value="ESP92057.1"/>
    <property type="molecule type" value="Genomic_DNA"/>
</dbReference>
<name>V4JA40_PSEL2</name>
<protein>
    <recommendedName>
        <fullName evidence="3">Protein involved in biosynthesis of mitomycin antibiotics/polyketide fumonisin</fullName>
    </recommendedName>
</protein>
<reference evidence="1 2" key="1">
    <citation type="submission" date="2013-07" db="EMBL/GenBank/DDBJ databases">
        <title>Draft genome sequence of Pseudoalteromonas luteoviolacea 2ta16.</title>
        <authorList>
            <person name="Allen E.E."/>
            <person name="Azam F."/>
            <person name="Podell S."/>
        </authorList>
    </citation>
    <scope>NUCLEOTIDE SEQUENCE [LARGE SCALE GENOMIC DNA]</scope>
    <source>
        <strain evidence="1 2">2ta16</strain>
    </source>
</reference>
<organism evidence="1 2">
    <name type="scientific">Pseudoalteromonas luteoviolacea (strain 2ta16)</name>
    <dbReference type="NCBI Taxonomy" id="1353533"/>
    <lineage>
        <taxon>Bacteria</taxon>
        <taxon>Pseudomonadati</taxon>
        <taxon>Pseudomonadota</taxon>
        <taxon>Gammaproteobacteria</taxon>
        <taxon>Alteromonadales</taxon>
        <taxon>Pseudoalteromonadaceae</taxon>
        <taxon>Pseudoalteromonas</taxon>
    </lineage>
</organism>
<evidence type="ECO:0000313" key="2">
    <source>
        <dbReference type="Proteomes" id="UP000017820"/>
    </source>
</evidence>
<dbReference type="Proteomes" id="UP000017820">
    <property type="component" value="Unassembled WGS sequence"/>
</dbReference>
<evidence type="ECO:0000313" key="1">
    <source>
        <dbReference type="EMBL" id="ESP92057.1"/>
    </source>
</evidence>
<accession>V4JA40</accession>
<comment type="caution">
    <text evidence="1">The sequence shown here is derived from an EMBL/GenBank/DDBJ whole genome shotgun (WGS) entry which is preliminary data.</text>
</comment>
<evidence type="ECO:0008006" key="3">
    <source>
        <dbReference type="Google" id="ProtNLM"/>
    </source>
</evidence>
<dbReference type="Gene3D" id="2.60.120.620">
    <property type="entry name" value="q2cbj1_9rhob like domain"/>
    <property type="match status" value="1"/>
</dbReference>
<dbReference type="AlphaFoldDB" id="V4JA40"/>
<sequence>MGSTIMKLDKRELSLQTMYLKHGLLAFQTMYSQKTIDRWNHLLDPIFQSRKSEEPSYVQSNELLDLGILNEVISTKLLSAITVLDPCPVLFQCHCMEIDWDHIVSNNYYSDFDGWHRGERDPNIKSVYGCRPFSIYIYLTDVKHTNDGAFEVIPGYETGPLESNLSCCNLTGRKGTCFLWNRDLYHRLNEHNSSVKQRILKLSLQTNGWANSRVQLDEFKRARTILNGISPALSYLFGSHFNNNLSIKTIPFTRKGDLPQLKPLDYSAKTEIPSKASIMLRKFKNKVDQALGF</sequence>
<gene>
    <name evidence="1" type="ORF">PL2TA16_04893</name>
</gene>